<dbReference type="AlphaFoldDB" id="A0A140DXD3"/>
<dbReference type="PANTHER" id="PTHR43017">
    <property type="entry name" value="GALACTOSIDE O-ACETYLTRANSFERASE"/>
    <property type="match status" value="1"/>
</dbReference>
<evidence type="ECO:0000313" key="7">
    <source>
        <dbReference type="EMBL" id="AMK55310.1"/>
    </source>
</evidence>
<evidence type="ECO:0000259" key="6">
    <source>
        <dbReference type="SMART" id="SM01266"/>
    </source>
</evidence>
<dbReference type="STRING" id="1702221.AALO17_21760"/>
<dbReference type="EMBL" id="CP011391">
    <property type="protein sequence ID" value="AMK55310.1"/>
    <property type="molecule type" value="Genomic_DNA"/>
</dbReference>
<evidence type="ECO:0000256" key="3">
    <source>
        <dbReference type="ARBA" id="ARBA00022737"/>
    </source>
</evidence>
<dbReference type="PROSITE" id="PS00101">
    <property type="entry name" value="HEXAPEP_TRANSFERASES"/>
    <property type="match status" value="1"/>
</dbReference>
<evidence type="ECO:0000256" key="4">
    <source>
        <dbReference type="ARBA" id="ARBA00023315"/>
    </source>
</evidence>
<gene>
    <name evidence="7" type="ORF">AALO17_21760</name>
</gene>
<dbReference type="EC" id="2.3.1.-" evidence="5"/>
<dbReference type="CDD" id="cd03357">
    <property type="entry name" value="LbH_MAT_GAT"/>
    <property type="match status" value="1"/>
</dbReference>
<dbReference type="InterPro" id="IPR018357">
    <property type="entry name" value="Hexapep_transf_CS"/>
</dbReference>
<organism evidence="7 8">
    <name type="scientific">Faecalibaculum rodentium</name>
    <dbReference type="NCBI Taxonomy" id="1702221"/>
    <lineage>
        <taxon>Bacteria</taxon>
        <taxon>Bacillati</taxon>
        <taxon>Bacillota</taxon>
        <taxon>Erysipelotrichia</taxon>
        <taxon>Erysipelotrichales</taxon>
        <taxon>Erysipelotrichaceae</taxon>
        <taxon>Faecalibaculum</taxon>
    </lineage>
</organism>
<dbReference type="PATRIC" id="fig|1702221.3.peg.2116"/>
<protein>
    <recommendedName>
        <fullName evidence="5">Acetyltransferase</fullName>
        <ecNumber evidence="5">2.3.1.-</ecNumber>
    </recommendedName>
</protein>
<keyword evidence="4 5" id="KW-0012">Acyltransferase</keyword>
<dbReference type="InterPro" id="IPR039369">
    <property type="entry name" value="LacA-like"/>
</dbReference>
<dbReference type="FunFam" id="2.160.10.10:FF:000008">
    <property type="entry name" value="Maltose O-acetyltransferase"/>
    <property type="match status" value="1"/>
</dbReference>
<dbReference type="GO" id="GO:0008870">
    <property type="term" value="F:galactoside O-acetyltransferase activity"/>
    <property type="evidence" value="ECO:0007669"/>
    <property type="project" value="TreeGrafter"/>
</dbReference>
<dbReference type="GeneID" id="78478757"/>
<dbReference type="KEGG" id="fro:AALO17_21760"/>
<keyword evidence="8" id="KW-1185">Reference proteome</keyword>
<name>A0A140DXD3_9FIRM</name>
<dbReference type="PANTHER" id="PTHR43017:SF1">
    <property type="entry name" value="ACETYLTRANSFERASE YJL218W-RELATED"/>
    <property type="match status" value="1"/>
</dbReference>
<evidence type="ECO:0000256" key="2">
    <source>
        <dbReference type="ARBA" id="ARBA00022679"/>
    </source>
</evidence>
<dbReference type="SMART" id="SM01266">
    <property type="entry name" value="Mac"/>
    <property type="match status" value="1"/>
</dbReference>
<keyword evidence="3" id="KW-0677">Repeat</keyword>
<dbReference type="InterPro" id="IPR001451">
    <property type="entry name" value="Hexapep"/>
</dbReference>
<dbReference type="OrthoDB" id="9801697at2"/>
<proteinExistence type="inferred from homology"/>
<dbReference type="Gene3D" id="2.160.10.10">
    <property type="entry name" value="Hexapeptide repeat proteins"/>
    <property type="match status" value="1"/>
</dbReference>
<evidence type="ECO:0000256" key="5">
    <source>
        <dbReference type="RuleBase" id="RU367021"/>
    </source>
</evidence>
<sequence>MTLEEQRRTMLAGKMYNDLTPELIQAREQAVFLTNEYNASFGQPQAEREAILSQLFKSVGHGAYFEPSFRCEFGFNISIGDNFYANFDCVMLDGGGIEIGNNVLLGPRVGIYTSNHAIDPAERVAGGCYAKPVKIGNNVWVGGGVNINQGVTIGDNTVIGSGSVVTRSIPANVVAAGVPCRVIREITETDRTGFRPDADCHGSQGD</sequence>
<accession>A0A140DXD3</accession>
<dbReference type="Pfam" id="PF00132">
    <property type="entry name" value="Hexapep"/>
    <property type="match status" value="1"/>
</dbReference>
<dbReference type="Proteomes" id="UP000069771">
    <property type="component" value="Chromosome"/>
</dbReference>
<dbReference type="InterPro" id="IPR024688">
    <property type="entry name" value="Mac_dom"/>
</dbReference>
<dbReference type="InterPro" id="IPR011004">
    <property type="entry name" value="Trimer_LpxA-like_sf"/>
</dbReference>
<comment type="similarity">
    <text evidence="1 5">Belongs to the transferase hexapeptide repeat family.</text>
</comment>
<keyword evidence="2 5" id="KW-0808">Transferase</keyword>
<evidence type="ECO:0000256" key="1">
    <source>
        <dbReference type="ARBA" id="ARBA00007274"/>
    </source>
</evidence>
<dbReference type="Pfam" id="PF12464">
    <property type="entry name" value="Mac"/>
    <property type="match status" value="1"/>
</dbReference>
<dbReference type="RefSeq" id="WP_067558800.1">
    <property type="nucleotide sequence ID" value="NZ_CALFTW010000106.1"/>
</dbReference>
<reference evidence="7 8" key="1">
    <citation type="journal article" date="2016" name="Gut Pathog.">
        <title>Whole genome sequencing of "Faecalibaculum rodentium" ALO17, isolated from C57BL/6J laboratory mouse feces.</title>
        <authorList>
            <person name="Lim S."/>
            <person name="Chang D.H."/>
            <person name="Ahn S."/>
            <person name="Kim B.C."/>
        </authorList>
    </citation>
    <scope>NUCLEOTIDE SEQUENCE [LARGE SCALE GENOMIC DNA]</scope>
    <source>
        <strain evidence="7 8">Alo17</strain>
    </source>
</reference>
<evidence type="ECO:0000313" key="8">
    <source>
        <dbReference type="Proteomes" id="UP000069771"/>
    </source>
</evidence>
<dbReference type="SUPFAM" id="SSF51161">
    <property type="entry name" value="Trimeric LpxA-like enzymes"/>
    <property type="match status" value="1"/>
</dbReference>
<feature type="domain" description="Maltose/galactoside acetyltransferase" evidence="6">
    <location>
        <begin position="7"/>
        <end position="61"/>
    </location>
</feature>